<dbReference type="Proteomes" id="UP000004371">
    <property type="component" value="Unassembled WGS sequence"/>
</dbReference>
<dbReference type="InterPro" id="IPR057271">
    <property type="entry name" value="YagK_YfjJ_C"/>
</dbReference>
<dbReference type="AlphaFoldDB" id="E8M0H6"/>
<dbReference type="eggNOG" id="COG1595">
    <property type="taxonomic scope" value="Bacteria"/>
</dbReference>
<sequence length="175" mass="20619">MYFVDKIFMRKWYRQMEVMLNTYSQVNVVFFNLTLPKGTDYPSNKVISSFINKTKRLLSTSPYRLKKVGYVWAREQETSDTPHYHVALMLDESRVHYPSKLLERLAAIWKEVSFGGYMQRVSNCYYIVSRGDQGSLGHAIYRISYLGKLRGKGRRPNNTNDYSMSRLTELTKRKT</sequence>
<evidence type="ECO:0000256" key="1">
    <source>
        <dbReference type="SAM" id="MobiDB-lite"/>
    </source>
</evidence>
<dbReference type="STRING" id="945543.VIBR0546_09424"/>
<evidence type="ECO:0000313" key="3">
    <source>
        <dbReference type="EMBL" id="EGA63501.1"/>
    </source>
</evidence>
<dbReference type="EMBL" id="AEVS01000116">
    <property type="protein sequence ID" value="EGA63501.1"/>
    <property type="molecule type" value="Genomic_DNA"/>
</dbReference>
<evidence type="ECO:0000259" key="2">
    <source>
        <dbReference type="Pfam" id="PF11726"/>
    </source>
</evidence>
<gene>
    <name evidence="3" type="ORF">VIBR0546_09424</name>
</gene>
<comment type="caution">
    <text evidence="3">The sequence shown here is derived from an EMBL/GenBank/DDBJ whole genome shotgun (WGS) entry which is preliminary data.</text>
</comment>
<feature type="domain" description="YagK/YfjJ C-terminal" evidence="2">
    <location>
        <begin position="20"/>
        <end position="112"/>
    </location>
</feature>
<organism evidence="3 4">
    <name type="scientific">Vibrio brasiliensis LMG 20546</name>
    <dbReference type="NCBI Taxonomy" id="945543"/>
    <lineage>
        <taxon>Bacteria</taxon>
        <taxon>Pseudomonadati</taxon>
        <taxon>Pseudomonadota</taxon>
        <taxon>Gammaproteobacteria</taxon>
        <taxon>Vibrionales</taxon>
        <taxon>Vibrionaceae</taxon>
        <taxon>Vibrio</taxon>
        <taxon>Vibrio oreintalis group</taxon>
    </lineage>
</organism>
<feature type="compositionally biased region" description="Polar residues" evidence="1">
    <location>
        <begin position="156"/>
        <end position="168"/>
    </location>
</feature>
<feature type="region of interest" description="Disordered" evidence="1">
    <location>
        <begin position="152"/>
        <end position="175"/>
    </location>
</feature>
<dbReference type="Pfam" id="PF11726">
    <property type="entry name" value="YagK_YfjJ_C"/>
    <property type="match status" value="1"/>
</dbReference>
<accession>E8M0H6</accession>
<proteinExistence type="predicted"/>
<name>E8M0H6_9VIBR</name>
<protein>
    <recommendedName>
        <fullName evidence="2">YagK/YfjJ C-terminal domain-containing protein</fullName>
    </recommendedName>
</protein>
<reference evidence="3 4" key="1">
    <citation type="journal article" date="2012" name="Int. J. Syst. Evol. Microbiol.">
        <title>Vibrio caribbeanicus sp. nov., isolated from the marine sponge Scleritoderma cyanea.</title>
        <authorList>
            <person name="Hoffmann M."/>
            <person name="Monday S.R."/>
            <person name="Allard M.W."/>
            <person name="Strain E.A."/>
            <person name="Whittaker P."/>
            <person name="Naum M."/>
            <person name="McCarthy P.J."/>
            <person name="Lopez J.V."/>
            <person name="Fischer M."/>
            <person name="Brown E.W."/>
        </authorList>
    </citation>
    <scope>NUCLEOTIDE SEQUENCE [LARGE SCALE GENOMIC DNA]</scope>
    <source>
        <strain evidence="3 4">LMG 20546</strain>
    </source>
</reference>
<evidence type="ECO:0000313" key="4">
    <source>
        <dbReference type="Proteomes" id="UP000004371"/>
    </source>
</evidence>
<keyword evidence="4" id="KW-1185">Reference proteome</keyword>